<dbReference type="AlphaFoldDB" id="A0A915HKI4"/>
<feature type="compositionally biased region" description="Basic and acidic residues" evidence="1">
    <location>
        <begin position="71"/>
        <end position="89"/>
    </location>
</feature>
<feature type="region of interest" description="Disordered" evidence="1">
    <location>
        <begin position="71"/>
        <end position="93"/>
    </location>
</feature>
<dbReference type="WBParaSite" id="nRc.2.0.1.t02071-RA">
    <property type="protein sequence ID" value="nRc.2.0.1.t02071-RA"/>
    <property type="gene ID" value="nRc.2.0.1.g02071"/>
</dbReference>
<dbReference type="Proteomes" id="UP000887565">
    <property type="component" value="Unplaced"/>
</dbReference>
<keyword evidence="2" id="KW-1185">Reference proteome</keyword>
<protein>
    <submittedName>
        <fullName evidence="3">Uncharacterized protein</fullName>
    </submittedName>
</protein>
<accession>A0A915HKI4</accession>
<reference evidence="3" key="1">
    <citation type="submission" date="2022-11" db="UniProtKB">
        <authorList>
            <consortium name="WormBaseParasite"/>
        </authorList>
    </citation>
    <scope>IDENTIFICATION</scope>
</reference>
<evidence type="ECO:0000313" key="3">
    <source>
        <dbReference type="WBParaSite" id="nRc.2.0.1.t02071-RA"/>
    </source>
</evidence>
<sequence length="548" mass="61814">MTVMQKKSSELAAQSAAIQQAKKSWPSLSPDVDFSNLIVSMQGIVDGEQRQVKDKEKELDRLRKELDSLKPKGQQEFKLPDSKTVRETSRMPSYIRSSQDISDLHGKLKSDKTERDRLIEELKDLVNKNFAIHRELLHQINKRRNIENNAMDLCLDIEDNINEKLHFDATNADWGLASSDEMIRRNDRLASDLGDAFAQALASYETNLRRLVEAKDRIAKGIDLQPGSTGLSRRLAESAARDAELELLSKQMEQCRSDAGRLKQMLQDREQDDVDTMKRRIKRRMDVRMMAQFGNTVIIGSSTIADQVKAIDELANMKRRLLTAKQNETQSNLSTELSDKKTYNTNLIERAGALKDSIKQKMVELNVERERHIYHAAPRLPGEQPVQRGILAPPTYILRPQVQTAPTVSAKSPPIENASPVAGPPSVSAPAPVKAAPVVVPMVEEERRKEEEAEERGEKMLKKETLLVKTIVEDSKGKHEERSVSTVPRGFSQSQFESDEALFREVCGDEPAEVIVDVPQINIKMIRKKRVKVGSMKKTSHKASATRN</sequence>
<name>A0A915HKI4_ROMCU</name>
<proteinExistence type="predicted"/>
<evidence type="ECO:0000313" key="2">
    <source>
        <dbReference type="Proteomes" id="UP000887565"/>
    </source>
</evidence>
<organism evidence="2 3">
    <name type="scientific">Romanomermis culicivorax</name>
    <name type="common">Nematode worm</name>
    <dbReference type="NCBI Taxonomy" id="13658"/>
    <lineage>
        <taxon>Eukaryota</taxon>
        <taxon>Metazoa</taxon>
        <taxon>Ecdysozoa</taxon>
        <taxon>Nematoda</taxon>
        <taxon>Enoplea</taxon>
        <taxon>Dorylaimia</taxon>
        <taxon>Mermithida</taxon>
        <taxon>Mermithoidea</taxon>
        <taxon>Mermithidae</taxon>
        <taxon>Romanomermis</taxon>
    </lineage>
</organism>
<feature type="compositionally biased region" description="Low complexity" evidence="1">
    <location>
        <begin position="12"/>
        <end position="24"/>
    </location>
</feature>
<feature type="region of interest" description="Disordered" evidence="1">
    <location>
        <begin position="1"/>
        <end position="27"/>
    </location>
</feature>
<evidence type="ECO:0000256" key="1">
    <source>
        <dbReference type="SAM" id="MobiDB-lite"/>
    </source>
</evidence>